<feature type="compositionally biased region" description="Pro residues" evidence="1">
    <location>
        <begin position="116"/>
        <end position="125"/>
    </location>
</feature>
<feature type="compositionally biased region" description="Polar residues" evidence="1">
    <location>
        <begin position="73"/>
        <end position="100"/>
    </location>
</feature>
<dbReference type="Proteomes" id="UP000256964">
    <property type="component" value="Unassembled WGS sequence"/>
</dbReference>
<evidence type="ECO:0000313" key="3">
    <source>
        <dbReference type="Proteomes" id="UP000256964"/>
    </source>
</evidence>
<proteinExistence type="predicted"/>
<reference evidence="2 3" key="1">
    <citation type="journal article" date="2018" name="Biotechnol. Biofuels">
        <title>Integrative visual omics of the white-rot fungus Polyporus brumalis exposes the biotechnological potential of its oxidative enzymes for delignifying raw plant biomass.</title>
        <authorList>
            <person name="Miyauchi S."/>
            <person name="Rancon A."/>
            <person name="Drula E."/>
            <person name="Hage H."/>
            <person name="Chaduli D."/>
            <person name="Favel A."/>
            <person name="Grisel S."/>
            <person name="Henrissat B."/>
            <person name="Herpoel-Gimbert I."/>
            <person name="Ruiz-Duenas F.J."/>
            <person name="Chevret D."/>
            <person name="Hainaut M."/>
            <person name="Lin J."/>
            <person name="Wang M."/>
            <person name="Pangilinan J."/>
            <person name="Lipzen A."/>
            <person name="Lesage-Meessen L."/>
            <person name="Navarro D."/>
            <person name="Riley R."/>
            <person name="Grigoriev I.V."/>
            <person name="Zhou S."/>
            <person name="Raouche S."/>
            <person name="Rosso M.N."/>
        </authorList>
    </citation>
    <scope>NUCLEOTIDE SEQUENCE [LARGE SCALE GENOMIC DNA]</scope>
    <source>
        <strain evidence="2 3">BRFM 1820</strain>
    </source>
</reference>
<organism evidence="2 3">
    <name type="scientific">Lentinus brumalis</name>
    <dbReference type="NCBI Taxonomy" id="2498619"/>
    <lineage>
        <taxon>Eukaryota</taxon>
        <taxon>Fungi</taxon>
        <taxon>Dikarya</taxon>
        <taxon>Basidiomycota</taxon>
        <taxon>Agaricomycotina</taxon>
        <taxon>Agaricomycetes</taxon>
        <taxon>Polyporales</taxon>
        <taxon>Polyporaceae</taxon>
        <taxon>Lentinus</taxon>
    </lineage>
</organism>
<dbReference type="AlphaFoldDB" id="A0A371CIM8"/>
<evidence type="ECO:0000256" key="1">
    <source>
        <dbReference type="SAM" id="MobiDB-lite"/>
    </source>
</evidence>
<dbReference type="OrthoDB" id="2755154at2759"/>
<accession>A0A371CIM8</accession>
<sequence length="310" mass="33857">MAPTQSKLLSTSHSPYVYSATMYVAGPSPTVINCVAPSPPRRVRGARLTITQVFKTQSTSLKHAKLSSKTRDAPTSQQVRETTPGPSNAAPSVQSTVTPGSSSLSDDDDPSESPLSSPPLSPPSTPSRARARSPDDPRGSRKGSVPYVKPGRLTRLESRSSVKGTNKRGSMAPIDARLNADGGIVTRYGEQNGEPIFIRQDRITSTTEPDVVTYFWESFTAVPLHHPPDLSSYPRLTAGDIFCNHVRDGSRAVQLWSWIIGDDGVGSWKRVREGDIREDGRRLTVTPKRQQPSWVSPNWGEKQLRNQQAC</sequence>
<keyword evidence="3" id="KW-1185">Reference proteome</keyword>
<evidence type="ECO:0000313" key="2">
    <source>
        <dbReference type="EMBL" id="RDX40142.1"/>
    </source>
</evidence>
<name>A0A371CIM8_9APHY</name>
<gene>
    <name evidence="2" type="ORF">OH76DRAFT_1490547</name>
</gene>
<dbReference type="EMBL" id="KZ857583">
    <property type="protein sequence ID" value="RDX40142.1"/>
    <property type="molecule type" value="Genomic_DNA"/>
</dbReference>
<feature type="region of interest" description="Disordered" evidence="1">
    <location>
        <begin position="58"/>
        <end position="170"/>
    </location>
</feature>
<protein>
    <submittedName>
        <fullName evidence="2">Uncharacterized protein</fullName>
    </submittedName>
</protein>